<dbReference type="Pfam" id="PF03237">
    <property type="entry name" value="Terminase_6N"/>
    <property type="match status" value="1"/>
</dbReference>
<sequence>MEVSRDYINTTDLLDFGDNSFFKLSVQGMLDLEGITPNRPQIAIINSLNDPRHRFVTACVSRRVGKSFIAYNLGFLKLLEPGTLVLVIAPNYSLANIGWDLIKGLIRKHGIKTEKENAKDKEIELSNGSLFKLASAGNADSAVGRSYDFIIFDEAAISDKGGDAFQVQLMPTLDKPNSKALFISTPRGNNWFKTFYEYGKSTETDSMKTWVSIHATYRDNPRVDLKTIEDARRTTSEAYFRQEYEADFGVFEGQIFDTFDIEKHVKDLSGMRHFFANTDDFEVIVGIDVGYRDPTAIVTVKYHYDTDMFYVVEEYLQAEKTTSEHAQYIEDLVRRMDPDYIFVDSAAAQFRHDLAHDFDISTKGAKKSVNDGIRYLQDLFWQDKIIVDSKCKGLIESLIGYKWHMDEESKQISRERPYHDHNSHYSDAIRYAIYSIRREL</sequence>
<evidence type="ECO:0000256" key="3">
    <source>
        <dbReference type="ARBA" id="ARBA00022840"/>
    </source>
</evidence>
<dbReference type="InterPro" id="IPR052380">
    <property type="entry name" value="Viral_DNA_packaging_terminase"/>
</dbReference>
<accession>A0A1S6KUV7</accession>
<evidence type="ECO:0000256" key="4">
    <source>
        <dbReference type="ARBA" id="ARBA00023219"/>
    </source>
</evidence>
<dbReference type="InterPro" id="IPR035421">
    <property type="entry name" value="Terminase_6C"/>
</dbReference>
<proteinExistence type="predicted"/>
<feature type="domain" description="Terminase large subunit gp17-like C-terminal" evidence="5">
    <location>
        <begin position="286"/>
        <end position="433"/>
    </location>
</feature>
<dbReference type="SUPFAM" id="SSF52540">
    <property type="entry name" value="P-loop containing nucleoside triphosphate hydrolases"/>
    <property type="match status" value="1"/>
</dbReference>
<evidence type="ECO:0000256" key="1">
    <source>
        <dbReference type="ARBA" id="ARBA00022612"/>
    </source>
</evidence>
<reference evidence="6 7" key="1">
    <citation type="submission" date="2016-12" db="EMBL/GenBank/DDBJ databases">
        <title>Providencia rettgeri phage vB-PreS_PR1 - a deep-branching member of the T5-like siphoviruses.</title>
        <authorList>
            <person name="Oliveira H."/>
            <person name="Pinto G."/>
            <person name="Hendrix H."/>
            <person name="Noben J.-P."/>
            <person name="Gawor J."/>
            <person name="Lobocka M."/>
            <person name="Lavigne R."/>
            <person name="Azeredo J."/>
        </authorList>
    </citation>
    <scope>NUCLEOTIDE SEQUENCE [LARGE SCALE GENOMIC DNA]</scope>
</reference>
<dbReference type="Proteomes" id="UP000222417">
    <property type="component" value="Segment"/>
</dbReference>
<evidence type="ECO:0000256" key="2">
    <source>
        <dbReference type="ARBA" id="ARBA00022741"/>
    </source>
</evidence>
<dbReference type="PANTHER" id="PTHR39184">
    <property type="match status" value="1"/>
</dbReference>
<keyword evidence="4" id="KW-0231">Viral genome packaging</keyword>
<evidence type="ECO:0000313" key="7">
    <source>
        <dbReference type="Proteomes" id="UP000222417"/>
    </source>
</evidence>
<protein>
    <submittedName>
        <fullName evidence="6">Terminase large subunit</fullName>
    </submittedName>
</protein>
<name>A0A1S6KUV7_9CAUD</name>
<keyword evidence="1" id="KW-1188">Viral release from host cell</keyword>
<evidence type="ECO:0000259" key="5">
    <source>
        <dbReference type="Pfam" id="PF17289"/>
    </source>
</evidence>
<dbReference type="PANTHER" id="PTHR39184:SF1">
    <property type="entry name" value="PBSX PHAGE TERMINASE LARGE SUBUNIT"/>
    <property type="match status" value="1"/>
</dbReference>
<dbReference type="InterPro" id="IPR027417">
    <property type="entry name" value="P-loop_NTPase"/>
</dbReference>
<dbReference type="Gene3D" id="3.30.420.280">
    <property type="match status" value="1"/>
</dbReference>
<dbReference type="EMBL" id="KY363465">
    <property type="protein sequence ID" value="AQT25218.1"/>
    <property type="molecule type" value="Genomic_DNA"/>
</dbReference>
<dbReference type="OrthoDB" id="3251at10239"/>
<dbReference type="Gene3D" id="3.40.50.300">
    <property type="entry name" value="P-loop containing nucleotide triphosphate hydrolases"/>
    <property type="match status" value="1"/>
</dbReference>
<keyword evidence="2" id="KW-0547">Nucleotide-binding</keyword>
<keyword evidence="3" id="KW-0067">ATP-binding</keyword>
<evidence type="ECO:0000313" key="6">
    <source>
        <dbReference type="EMBL" id="AQT25218.1"/>
    </source>
</evidence>
<gene>
    <name evidence="6" type="ORF">PR1_152</name>
</gene>
<organism evidence="6 7">
    <name type="scientific">Providencia phage vB_PreS_PR1</name>
    <dbReference type="NCBI Taxonomy" id="1931407"/>
    <lineage>
        <taxon>Viruses</taxon>
        <taxon>Duplodnaviria</taxon>
        <taxon>Heunggongvirae</taxon>
        <taxon>Uroviricota</taxon>
        <taxon>Caudoviricetes</taxon>
        <taxon>Demerecviridae</taxon>
        <taxon>Priunavirus</taxon>
        <taxon>Priunavirus PR1</taxon>
    </lineage>
</organism>
<dbReference type="GO" id="GO:0005524">
    <property type="term" value="F:ATP binding"/>
    <property type="evidence" value="ECO:0007669"/>
    <property type="project" value="UniProtKB-KW"/>
</dbReference>
<keyword evidence="7" id="KW-1185">Reference proteome</keyword>
<dbReference type="Pfam" id="PF17289">
    <property type="entry name" value="Terminase_6C"/>
    <property type="match status" value="1"/>
</dbReference>